<reference evidence="2 3" key="1">
    <citation type="submission" date="2019-04" db="EMBL/GenBank/DDBJ databases">
        <title>Annotation for the trematode Fasciola gigantica.</title>
        <authorList>
            <person name="Choi Y.-J."/>
        </authorList>
    </citation>
    <scope>NUCLEOTIDE SEQUENCE [LARGE SCALE GENOMIC DNA]</scope>
    <source>
        <strain evidence="2">Uganda_cow_1</strain>
    </source>
</reference>
<evidence type="ECO:0000256" key="1">
    <source>
        <dbReference type="SAM" id="MobiDB-lite"/>
    </source>
</evidence>
<evidence type="ECO:0000313" key="2">
    <source>
        <dbReference type="EMBL" id="TPP64611.1"/>
    </source>
</evidence>
<protein>
    <submittedName>
        <fullName evidence="2">Uncharacterized protein</fullName>
    </submittedName>
</protein>
<organism evidence="2 3">
    <name type="scientific">Fasciola gigantica</name>
    <name type="common">Giant liver fluke</name>
    <dbReference type="NCBI Taxonomy" id="46835"/>
    <lineage>
        <taxon>Eukaryota</taxon>
        <taxon>Metazoa</taxon>
        <taxon>Spiralia</taxon>
        <taxon>Lophotrochozoa</taxon>
        <taxon>Platyhelminthes</taxon>
        <taxon>Trematoda</taxon>
        <taxon>Digenea</taxon>
        <taxon>Plagiorchiida</taxon>
        <taxon>Echinostomata</taxon>
        <taxon>Echinostomatoidea</taxon>
        <taxon>Fasciolidae</taxon>
        <taxon>Fasciola</taxon>
    </lineage>
</organism>
<feature type="compositionally biased region" description="Polar residues" evidence="1">
    <location>
        <begin position="1"/>
        <end position="31"/>
    </location>
</feature>
<comment type="caution">
    <text evidence="2">The sequence shown here is derived from an EMBL/GenBank/DDBJ whole genome shotgun (WGS) entry which is preliminary data.</text>
</comment>
<feature type="region of interest" description="Disordered" evidence="1">
    <location>
        <begin position="1"/>
        <end position="33"/>
    </location>
</feature>
<gene>
    <name evidence="2" type="ORF">FGIG_05447</name>
</gene>
<sequence>MPRRATSSDQRSVSETSTGSRTDTSDATEASISAYEEGELTTNLYPELDKLNPVTEFPGSLSYKQLLYFTLPNVPNILMQLVDRIDKSTPPLTGLCFGISDTSMKECDRTLNTLTTARKDVALCEQIIGNCSPAQAAQLLQLLFLRLENPPFVATDTFCDVVFQKGYFVNPRMQVRKDVTSHMTRITKECLATLNVYQQATVSYFIQRCQRWCQSEVAHTIERNPAASATTTYNEALRFLSRMFAECVIGLPRSYIASRIMINRHESLMEIKRSIFFVLIAIISSNLWHTHSIETLYIPRELLPPITITSPTPASENVAKPSNLQKIRSFNWL</sequence>
<keyword evidence="3" id="KW-1185">Reference proteome</keyword>
<dbReference type="Proteomes" id="UP000316759">
    <property type="component" value="Unassembled WGS sequence"/>
</dbReference>
<proteinExistence type="predicted"/>
<evidence type="ECO:0000313" key="3">
    <source>
        <dbReference type="Proteomes" id="UP000316759"/>
    </source>
</evidence>
<name>A0A504YX60_FASGI</name>
<dbReference type="OrthoDB" id="6226717at2759"/>
<dbReference type="EMBL" id="SUNJ01004222">
    <property type="protein sequence ID" value="TPP64611.1"/>
    <property type="molecule type" value="Genomic_DNA"/>
</dbReference>
<dbReference type="AlphaFoldDB" id="A0A504YX60"/>
<accession>A0A504YX60</accession>